<sequence>MMSRDCFVCGKEIKNRKGTRRTTCKTKRCQRLLGMYHQYRWHAKRRYNTPEEFEHKRLRLKMMQKGLDDARIEMFGGKDDL</sequence>
<protein>
    <submittedName>
        <fullName evidence="1">Uncharacterized protein</fullName>
    </submittedName>
</protein>
<proteinExistence type="predicted"/>
<gene>
    <name evidence="1" type="ORF">S01H1_68675</name>
</gene>
<dbReference type="EMBL" id="BARS01045547">
    <property type="protein sequence ID" value="GAG33965.1"/>
    <property type="molecule type" value="Genomic_DNA"/>
</dbReference>
<dbReference type="AlphaFoldDB" id="X0WTM5"/>
<organism evidence="1">
    <name type="scientific">marine sediment metagenome</name>
    <dbReference type="NCBI Taxonomy" id="412755"/>
    <lineage>
        <taxon>unclassified sequences</taxon>
        <taxon>metagenomes</taxon>
        <taxon>ecological metagenomes</taxon>
    </lineage>
</organism>
<reference evidence="1" key="1">
    <citation type="journal article" date="2014" name="Front. Microbiol.">
        <title>High frequency of phylogenetically diverse reductive dehalogenase-homologous genes in deep subseafloor sedimentary metagenomes.</title>
        <authorList>
            <person name="Kawai M."/>
            <person name="Futagami T."/>
            <person name="Toyoda A."/>
            <person name="Takaki Y."/>
            <person name="Nishi S."/>
            <person name="Hori S."/>
            <person name="Arai W."/>
            <person name="Tsubouchi T."/>
            <person name="Morono Y."/>
            <person name="Uchiyama I."/>
            <person name="Ito T."/>
            <person name="Fujiyama A."/>
            <person name="Inagaki F."/>
            <person name="Takami H."/>
        </authorList>
    </citation>
    <scope>NUCLEOTIDE SEQUENCE</scope>
    <source>
        <strain evidence="1">Expedition CK06-06</strain>
    </source>
</reference>
<comment type="caution">
    <text evidence="1">The sequence shown here is derived from an EMBL/GenBank/DDBJ whole genome shotgun (WGS) entry which is preliminary data.</text>
</comment>
<name>X0WTM5_9ZZZZ</name>
<accession>X0WTM5</accession>
<evidence type="ECO:0000313" key="1">
    <source>
        <dbReference type="EMBL" id="GAG33965.1"/>
    </source>
</evidence>